<dbReference type="PANTHER" id="PTHR11138:SF5">
    <property type="entry name" value="METHIONYL-TRNA FORMYLTRANSFERASE, MITOCHONDRIAL"/>
    <property type="match status" value="1"/>
</dbReference>
<sequence>MNDVTVPCPPRVVLAGSVTSSLRTLQGLVRHHLAPVGVLGVNVDRSQKISGFVDLERAAEELGIPYLGFDRINDRAVIDQVRAWRPDLLFVVGLSQMVQEELMGIATVGNVGFHPTHLPLGRGRAPLAWITHDLGPGAASFFLMDEGVDSGPILAQEPYEVGPRDIADQVNDRTLAAIDRALDRWLPELAGGHWRPAPQNHAKATYTGIRRPEDGCIDWQASARDIDALIRAASRPHPGAYTYVGGRKLLIWNCAPAEGLPYRGIPGRLLLWDDDRGWLVQTGHGLLWLTEFEFDVEAEDAKEPQLRVGRKLGYAAQDEIHRLRRQNTKLKKQLLDLEQRIQTLEEGGTR</sequence>
<dbReference type="Gene3D" id="3.40.50.12230">
    <property type="match status" value="1"/>
</dbReference>
<dbReference type="EMBL" id="CP071793">
    <property type="protein sequence ID" value="QTD54345.1"/>
    <property type="molecule type" value="Genomic_DNA"/>
</dbReference>
<evidence type="ECO:0008006" key="6">
    <source>
        <dbReference type="Google" id="ProtNLM"/>
    </source>
</evidence>
<dbReference type="PANTHER" id="PTHR11138">
    <property type="entry name" value="METHIONYL-TRNA FORMYLTRANSFERASE"/>
    <property type="match status" value="1"/>
</dbReference>
<name>A0A8A4U6G5_SULCO</name>
<dbReference type="GO" id="GO:0004479">
    <property type="term" value="F:methionyl-tRNA formyltransferase activity"/>
    <property type="evidence" value="ECO:0007669"/>
    <property type="project" value="TreeGrafter"/>
</dbReference>
<reference evidence="4" key="1">
    <citation type="submission" date="2021-03" db="EMBL/GenBank/DDBJ databases">
        <title>Acanthopleuribacteraceae sp. M133.</title>
        <authorList>
            <person name="Wang G."/>
        </authorList>
    </citation>
    <scope>NUCLEOTIDE SEQUENCE</scope>
    <source>
        <strain evidence="4">M133</strain>
    </source>
</reference>
<keyword evidence="1" id="KW-0175">Coiled coil</keyword>
<accession>A0A8A4U6G5</accession>
<dbReference type="InterPro" id="IPR005793">
    <property type="entry name" value="Formyl_trans_C"/>
</dbReference>
<gene>
    <name evidence="4" type="ORF">J3U87_18015</name>
</gene>
<dbReference type="InterPro" id="IPR011034">
    <property type="entry name" value="Formyl_transferase-like_C_sf"/>
</dbReference>
<protein>
    <recommendedName>
        <fullName evidence="6">Methionyl-tRNA formyltransferase</fullName>
    </recommendedName>
</protein>
<dbReference type="InterPro" id="IPR002376">
    <property type="entry name" value="Formyl_transf_N"/>
</dbReference>
<dbReference type="Pfam" id="PF00551">
    <property type="entry name" value="Formyl_trans_N"/>
    <property type="match status" value="1"/>
</dbReference>
<dbReference type="Proteomes" id="UP000663929">
    <property type="component" value="Chromosome"/>
</dbReference>
<keyword evidence="5" id="KW-1185">Reference proteome</keyword>
<dbReference type="AlphaFoldDB" id="A0A8A4U6G5"/>
<proteinExistence type="predicted"/>
<dbReference type="KEGG" id="scor:J3U87_18015"/>
<dbReference type="GO" id="GO:0005829">
    <property type="term" value="C:cytosol"/>
    <property type="evidence" value="ECO:0007669"/>
    <property type="project" value="TreeGrafter"/>
</dbReference>
<feature type="domain" description="Formyl transferase C-terminal" evidence="3">
    <location>
        <begin position="212"/>
        <end position="294"/>
    </location>
</feature>
<dbReference type="RefSeq" id="WP_237384439.1">
    <property type="nucleotide sequence ID" value="NZ_CP071793.1"/>
</dbReference>
<dbReference type="CDD" id="cd08702">
    <property type="entry name" value="Arna_FMT_C"/>
    <property type="match status" value="1"/>
</dbReference>
<dbReference type="SUPFAM" id="SSF50486">
    <property type="entry name" value="FMT C-terminal domain-like"/>
    <property type="match status" value="1"/>
</dbReference>
<evidence type="ECO:0000313" key="4">
    <source>
        <dbReference type="EMBL" id="QTD54345.1"/>
    </source>
</evidence>
<feature type="domain" description="Formyl transferase N-terminal" evidence="2">
    <location>
        <begin position="72"/>
        <end position="177"/>
    </location>
</feature>
<dbReference type="SUPFAM" id="SSF53328">
    <property type="entry name" value="Formyltransferase"/>
    <property type="match status" value="1"/>
</dbReference>
<feature type="coiled-coil region" evidence="1">
    <location>
        <begin position="320"/>
        <end position="347"/>
    </location>
</feature>
<dbReference type="InterPro" id="IPR036477">
    <property type="entry name" value="Formyl_transf_N_sf"/>
</dbReference>
<organism evidence="4 5">
    <name type="scientific">Sulfidibacter corallicola</name>
    <dbReference type="NCBI Taxonomy" id="2818388"/>
    <lineage>
        <taxon>Bacteria</taxon>
        <taxon>Pseudomonadati</taxon>
        <taxon>Acidobacteriota</taxon>
        <taxon>Holophagae</taxon>
        <taxon>Acanthopleuribacterales</taxon>
        <taxon>Acanthopleuribacteraceae</taxon>
        <taxon>Sulfidibacter</taxon>
    </lineage>
</organism>
<evidence type="ECO:0000313" key="5">
    <source>
        <dbReference type="Proteomes" id="UP000663929"/>
    </source>
</evidence>
<evidence type="ECO:0000259" key="2">
    <source>
        <dbReference type="Pfam" id="PF00551"/>
    </source>
</evidence>
<evidence type="ECO:0000259" key="3">
    <source>
        <dbReference type="Pfam" id="PF02911"/>
    </source>
</evidence>
<evidence type="ECO:0000256" key="1">
    <source>
        <dbReference type="SAM" id="Coils"/>
    </source>
</evidence>
<dbReference type="Pfam" id="PF02911">
    <property type="entry name" value="Formyl_trans_C"/>
    <property type="match status" value="1"/>
</dbReference>